<reference evidence="1 2" key="1">
    <citation type="submission" date="2024-02" db="EMBL/GenBank/DDBJ databases">
        <title>A draft genome for the cacao thread blight pathogen Marasmius crinis-equi.</title>
        <authorList>
            <person name="Cohen S.P."/>
            <person name="Baruah I.K."/>
            <person name="Amoako-Attah I."/>
            <person name="Bukari Y."/>
            <person name="Meinhardt L.W."/>
            <person name="Bailey B.A."/>
        </authorList>
    </citation>
    <scope>NUCLEOTIDE SEQUENCE [LARGE SCALE GENOMIC DNA]</scope>
    <source>
        <strain evidence="1 2">GH-76</strain>
    </source>
</reference>
<protein>
    <submittedName>
        <fullName evidence="1">1,2-dihydroxy-3-keto-5-methylthiopentene dioxygenase</fullName>
        <ecNumber evidence="1">1.13.11.5</ecNumber>
    </submittedName>
</protein>
<dbReference type="Gene3D" id="2.60.120.10">
    <property type="entry name" value="Jelly Rolls"/>
    <property type="match status" value="1"/>
</dbReference>
<keyword evidence="1" id="KW-0560">Oxidoreductase</keyword>
<dbReference type="GO" id="GO:0004411">
    <property type="term" value="F:homogentisate 1,2-dioxygenase activity"/>
    <property type="evidence" value="ECO:0007669"/>
    <property type="project" value="UniProtKB-EC"/>
</dbReference>
<dbReference type="EMBL" id="JBAHYK010000797">
    <property type="protein sequence ID" value="KAL0571242.1"/>
    <property type="molecule type" value="Genomic_DNA"/>
</dbReference>
<dbReference type="EC" id="1.13.11.5" evidence="1"/>
<gene>
    <name evidence="1" type="primary">ADI1_8</name>
    <name evidence="1" type="ORF">V5O48_010712</name>
</gene>
<organism evidence="1 2">
    <name type="scientific">Marasmius crinis-equi</name>
    <dbReference type="NCBI Taxonomy" id="585013"/>
    <lineage>
        <taxon>Eukaryota</taxon>
        <taxon>Fungi</taxon>
        <taxon>Dikarya</taxon>
        <taxon>Basidiomycota</taxon>
        <taxon>Agaricomycotina</taxon>
        <taxon>Agaricomycetes</taxon>
        <taxon>Agaricomycetidae</taxon>
        <taxon>Agaricales</taxon>
        <taxon>Marasmiineae</taxon>
        <taxon>Marasmiaceae</taxon>
        <taxon>Marasmius</taxon>
    </lineage>
</organism>
<accession>A0ABR3F7L3</accession>
<evidence type="ECO:0000313" key="2">
    <source>
        <dbReference type="Proteomes" id="UP001465976"/>
    </source>
</evidence>
<comment type="caution">
    <text evidence="1">The sequence shown here is derived from an EMBL/GenBank/DDBJ whole genome shotgun (WGS) entry which is preliminary data.</text>
</comment>
<keyword evidence="2" id="KW-1185">Reference proteome</keyword>
<sequence length="199" mass="22754">MRSTTLRAFYRHATGDFSSPQDSGRPVAEDELCALGVKWWEIDGSHEEQMKRFRELSKDLGFADDGHEHFYDLRNPGGGMPHKPDMIHSTGHATVLHTIVLRHPHSDYRRRAICGPQRYRRKPGTDSEYIRLCIPRKYAVFYPTGSLWQSFNPADKQLASVIHGLYKSTERAESVMAFGENLDKHPARVEYVKAILGDV</sequence>
<keyword evidence="1" id="KW-0223">Dioxygenase</keyword>
<dbReference type="InterPro" id="IPR014710">
    <property type="entry name" value="RmlC-like_jellyroll"/>
</dbReference>
<dbReference type="Proteomes" id="UP001465976">
    <property type="component" value="Unassembled WGS sequence"/>
</dbReference>
<proteinExistence type="predicted"/>
<name>A0ABR3F7L3_9AGAR</name>
<evidence type="ECO:0000313" key="1">
    <source>
        <dbReference type="EMBL" id="KAL0571242.1"/>
    </source>
</evidence>